<dbReference type="EMBL" id="CP001210">
    <property type="protein sequence ID" value="ACK75361.1"/>
    <property type="molecule type" value="Genomic_DNA"/>
</dbReference>
<proteinExistence type="predicted"/>
<keyword evidence="2" id="KW-0614">Plasmid</keyword>
<evidence type="ECO:0000313" key="3">
    <source>
        <dbReference type="Proteomes" id="UP000006901"/>
    </source>
</evidence>
<dbReference type="AlphaFoldDB" id="A0A0H3C2C0"/>
<reference evidence="2 3" key="1">
    <citation type="journal article" date="2011" name="J. Bacteriol.">
        <title>Whole-genome sequences of thirteen isolates of Borrelia burgdorferi.</title>
        <authorList>
            <person name="Schutzer S.E."/>
            <person name="Fraser-Liggett C.M."/>
            <person name="Casjens S.R."/>
            <person name="Qiu W.G."/>
            <person name="Dunn J.J."/>
            <person name="Mongodin E.F."/>
            <person name="Luft B.J."/>
        </authorList>
    </citation>
    <scope>NUCLEOTIDE SEQUENCE [LARGE SCALE GENOMIC DNA]</scope>
    <source>
        <strain evidence="2 3">ZS7</strain>
        <plasmid evidence="2 3">ZS7_lp28-1</plasmid>
    </source>
</reference>
<evidence type="ECO:0000313" key="2">
    <source>
        <dbReference type="EMBL" id="ACK75361.1"/>
    </source>
</evidence>
<sequence>MHIRSIAAVPKEPPKGEEIKASENSLPNVSIEFNNLFFMT</sequence>
<protein>
    <submittedName>
        <fullName evidence="2">Uncharacterized protein</fullName>
    </submittedName>
</protein>
<dbReference type="HOGENOM" id="CLU_3285809_0_0_12"/>
<gene>
    <name evidence="2" type="ordered locus">BbuZS7_F17</name>
</gene>
<accession>A0A0H3C2C0</accession>
<feature type="compositionally biased region" description="Basic and acidic residues" evidence="1">
    <location>
        <begin position="12"/>
        <end position="21"/>
    </location>
</feature>
<geneLocation type="plasmid" evidence="2 3">
    <name>ZS7_lp28-1</name>
</geneLocation>
<organism evidence="2 3">
    <name type="scientific">Borreliella burgdorferi (strain ZS7)</name>
    <name type="common">Borrelia burgdorferi</name>
    <dbReference type="NCBI Taxonomy" id="445985"/>
    <lineage>
        <taxon>Bacteria</taxon>
        <taxon>Pseudomonadati</taxon>
        <taxon>Spirochaetota</taxon>
        <taxon>Spirochaetia</taxon>
        <taxon>Spirochaetales</taxon>
        <taxon>Borreliaceae</taxon>
        <taxon>Borreliella</taxon>
    </lineage>
</organism>
<name>A0A0H3C2C0_BORBZ</name>
<evidence type="ECO:0000256" key="1">
    <source>
        <dbReference type="SAM" id="MobiDB-lite"/>
    </source>
</evidence>
<dbReference type="RefSeq" id="WP_002656211.1">
    <property type="nucleotide sequence ID" value="NC_011780.1"/>
</dbReference>
<dbReference type="Proteomes" id="UP000006901">
    <property type="component" value="Plasmid ZS7_lp28-1"/>
</dbReference>
<feature type="region of interest" description="Disordered" evidence="1">
    <location>
        <begin position="1"/>
        <end position="24"/>
    </location>
</feature>
<dbReference type="KEGG" id="bbz:BbuZS7_F17"/>